<feature type="compositionally biased region" description="Acidic residues" evidence="1">
    <location>
        <begin position="561"/>
        <end position="574"/>
    </location>
</feature>
<feature type="compositionally biased region" description="Basic and acidic residues" evidence="1">
    <location>
        <begin position="42"/>
        <end position="51"/>
    </location>
</feature>
<reference evidence="3" key="1">
    <citation type="submission" date="2014-11" db="EMBL/GenBank/DDBJ databases">
        <title>Molecular phylogeny of cliff fern family Woodsiaceae with morphological implications.</title>
        <authorList>
            <person name="Shao Y.-Z."/>
            <person name="Wei R."/>
            <person name="Zhang X.-C."/>
        </authorList>
    </citation>
    <scope>NUCLEOTIDE SEQUENCE</scope>
</reference>
<evidence type="ECO:0000256" key="2">
    <source>
        <dbReference type="SAM" id="Phobius"/>
    </source>
</evidence>
<name>A0A0K6SB26_9ALVE</name>
<evidence type="ECO:0000313" key="3">
    <source>
        <dbReference type="EMBL" id="CUC10859.1"/>
    </source>
</evidence>
<feature type="compositionally biased region" description="Low complexity" evidence="1">
    <location>
        <begin position="166"/>
        <end position="182"/>
    </location>
</feature>
<evidence type="ECO:0000256" key="1">
    <source>
        <dbReference type="SAM" id="MobiDB-lite"/>
    </source>
</evidence>
<dbReference type="VEuPathDB" id="CryptoDB:Cvel_13024"/>
<dbReference type="PANTHER" id="PTHR35245:SF2">
    <property type="entry name" value="DISINTEGRIN DOMAIN-CONTAINING PROTEIN"/>
    <property type="match status" value="1"/>
</dbReference>
<dbReference type="PANTHER" id="PTHR35245">
    <property type="match status" value="1"/>
</dbReference>
<proteinExistence type="predicted"/>
<gene>
    <name evidence="3" type="ORF">Cvel_13024.t1.CR1</name>
</gene>
<dbReference type="AlphaFoldDB" id="A0A0K6SB26"/>
<accession>A0A0K6SB26</accession>
<feature type="region of interest" description="Disordered" evidence="1">
    <location>
        <begin position="42"/>
        <end position="113"/>
    </location>
</feature>
<keyword evidence="2" id="KW-1133">Transmembrane helix</keyword>
<feature type="compositionally biased region" description="Basic and acidic residues" evidence="1">
    <location>
        <begin position="82"/>
        <end position="91"/>
    </location>
</feature>
<feature type="region of interest" description="Disordered" evidence="1">
    <location>
        <begin position="517"/>
        <end position="579"/>
    </location>
</feature>
<feature type="region of interest" description="Disordered" evidence="1">
    <location>
        <begin position="143"/>
        <end position="218"/>
    </location>
</feature>
<keyword evidence="2" id="KW-0472">Membrane</keyword>
<organism evidence="3">
    <name type="scientific">Chromera velia CCMP2878</name>
    <dbReference type="NCBI Taxonomy" id="1169474"/>
    <lineage>
        <taxon>Eukaryota</taxon>
        <taxon>Sar</taxon>
        <taxon>Alveolata</taxon>
        <taxon>Colpodellida</taxon>
        <taxon>Chromeraceae</taxon>
        <taxon>Chromera</taxon>
    </lineage>
</organism>
<dbReference type="EMBL" id="CDMZ01005814">
    <property type="protein sequence ID" value="CUC10859.1"/>
    <property type="molecule type" value="Genomic_DNA"/>
</dbReference>
<protein>
    <submittedName>
        <fullName evidence="3">Uncharacterized protein</fullName>
    </submittedName>
</protein>
<sequence>MLRRLLFWQVALATLVVIFLWGHIKQHISLSVPAWFDRKGETGTKPEKDVNHQQASETTGASKARKRNSSHKRHRKGTHNAKASEETREGEEKEENEAEDLSHTDAAEATQPPLKTVEAFPPIQDTAAVSGPLSAQERQPLPQLTRQGAPPGFQPVFPFPSPQVPSSPSQSPSFSSSSLSVPPFSPNSTDLTASRDGPPGTSAEVSETTVPKLADGPAFNETEGLEVNKTIAAATNSAYGGAFNETDGVSLNGKSGKIFNVTDWVQFNGTGVMAFNGTDWVSLNGAGGGAFNVTDSNQTNETGSVSFNGTDWALLNGTVGGALNGTGWALLNGTVGGALNGTGWALLNGTGGGALNGTDWMLLNGTGDGAPNGTDWALLNGRGGGALNGTDWMLLNGRGGGANATSGGFVNETNWGSFNGTNEAHGGSFNGTEGAVLNGTESLILFPNATEGGTMGSNRTAEKEFNGTMSAYPMTQTGGPMPKLLPPPPASLQQNTTTTMLPPTAPMQQNTIAATPLPPMQQNTTAAPPLPPMQQNTTTKLPPPAPAAAVQPTPTPIPTEEPWEEDLEEEEPEPSDGKFRLPVYYTTMAKNMERRKAFKAKQGTIIKSLNALPRKVSGFPAVEPWTINELKEKKTLQFDCSGPNATVYKPHKAFCREQRLLVPSMEKFQIETGKCPQGKQVGCTSSHALSIRAAFLNGDEWAIFAEDDGDFSPPRRMFDTMNARAQRENRTLPQELVESPYLWLLKRSFARAEQMARDARGKKIWAGDWKNVKDAEQRRRYQVAVEELQKSKELAIGIQLFTSHQGAWRSHPFKGRWLDDKIRKCKVENDTLAPPDSDTGYAVKRIRPNENYFGTVAFAFNRAAIRFWTRMLWDVDAFAHGLHSLRLPSDFPGNILCNADWMYWSPPPDPNIAFMTSSAIPLASLDLKLDVKKTSGGLRPSPRNFDILTQALEGYLKYLDKGCETKPRAGAQEDLKKYNIRGSMARPQNLQPQGG</sequence>
<feature type="transmembrane region" description="Helical" evidence="2">
    <location>
        <begin position="5"/>
        <end position="24"/>
    </location>
</feature>
<feature type="compositionally biased region" description="Basic residues" evidence="1">
    <location>
        <begin position="63"/>
        <end position="79"/>
    </location>
</feature>
<keyword evidence="2" id="KW-0812">Transmembrane</keyword>